<dbReference type="InterPro" id="IPR014710">
    <property type="entry name" value="RmlC-like_jellyroll"/>
</dbReference>
<gene>
    <name evidence="1" type="ORF">GRF29_44g1365675</name>
</gene>
<protein>
    <recommendedName>
        <fullName evidence="3">Cupin domain-containing protein</fullName>
    </recommendedName>
</protein>
<proteinExistence type="predicted"/>
<dbReference type="AlphaFoldDB" id="A0AAN6RIK0"/>
<evidence type="ECO:0000313" key="2">
    <source>
        <dbReference type="Proteomes" id="UP001280581"/>
    </source>
</evidence>
<comment type="caution">
    <text evidence="1">The sequence shown here is derived from an EMBL/GenBank/DDBJ whole genome shotgun (WGS) entry which is preliminary data.</text>
</comment>
<keyword evidence="2" id="KW-1185">Reference proteome</keyword>
<accession>A0AAN6RIK0</accession>
<name>A0AAN6RIK0_9PLEO</name>
<dbReference type="Proteomes" id="UP001280581">
    <property type="component" value="Unassembled WGS sequence"/>
</dbReference>
<organism evidence="1 2">
    <name type="scientific">Pseudopithomyces chartarum</name>
    <dbReference type="NCBI Taxonomy" id="1892770"/>
    <lineage>
        <taxon>Eukaryota</taxon>
        <taxon>Fungi</taxon>
        <taxon>Dikarya</taxon>
        <taxon>Ascomycota</taxon>
        <taxon>Pezizomycotina</taxon>
        <taxon>Dothideomycetes</taxon>
        <taxon>Pleosporomycetidae</taxon>
        <taxon>Pleosporales</taxon>
        <taxon>Massarineae</taxon>
        <taxon>Didymosphaeriaceae</taxon>
        <taxon>Pseudopithomyces</taxon>
    </lineage>
</organism>
<dbReference type="SUPFAM" id="SSF51182">
    <property type="entry name" value="RmlC-like cupins"/>
    <property type="match status" value="1"/>
</dbReference>
<evidence type="ECO:0008006" key="3">
    <source>
        <dbReference type="Google" id="ProtNLM"/>
    </source>
</evidence>
<dbReference type="Gene3D" id="2.60.120.10">
    <property type="entry name" value="Jelly Rolls"/>
    <property type="match status" value="1"/>
</dbReference>
<dbReference type="InterPro" id="IPR011051">
    <property type="entry name" value="RmlC_Cupin_sf"/>
</dbReference>
<sequence length="96" mass="11235">MLPPACFRQHAVVGFRRPPRDTVAFLAQTLFVFDDHHPHMEKLRTHEPPVHFHELQVEYFKVLEGSIDVDVGDRRVRLTPADGELEVPTWYVMFVL</sequence>
<evidence type="ECO:0000313" key="1">
    <source>
        <dbReference type="EMBL" id="KAK3210020.1"/>
    </source>
</evidence>
<reference evidence="1 2" key="1">
    <citation type="submission" date="2021-02" db="EMBL/GenBank/DDBJ databases">
        <title>Genome assembly of Pseudopithomyces chartarum.</title>
        <authorList>
            <person name="Jauregui R."/>
            <person name="Singh J."/>
            <person name="Voisey C."/>
        </authorList>
    </citation>
    <scope>NUCLEOTIDE SEQUENCE [LARGE SCALE GENOMIC DNA]</scope>
    <source>
        <strain evidence="1 2">AGR01</strain>
    </source>
</reference>
<dbReference type="EMBL" id="WVTA01000005">
    <property type="protein sequence ID" value="KAK3210020.1"/>
    <property type="molecule type" value="Genomic_DNA"/>
</dbReference>